<dbReference type="EMBL" id="QPFP01000029">
    <property type="protein sequence ID" value="TEB28944.1"/>
    <property type="molecule type" value="Genomic_DNA"/>
</dbReference>
<dbReference type="OrthoDB" id="10554403at2759"/>
<proteinExistence type="predicted"/>
<keyword evidence="3" id="KW-1185">Reference proteome</keyword>
<dbReference type="Proteomes" id="UP000298030">
    <property type="component" value="Unassembled WGS sequence"/>
</dbReference>
<evidence type="ECO:0000313" key="3">
    <source>
        <dbReference type="Proteomes" id="UP000298030"/>
    </source>
</evidence>
<dbReference type="AlphaFoldDB" id="A0A4Y7T4R4"/>
<keyword evidence="1" id="KW-0812">Transmembrane</keyword>
<protein>
    <submittedName>
        <fullName evidence="2">Uncharacterized protein</fullName>
    </submittedName>
</protein>
<evidence type="ECO:0000313" key="2">
    <source>
        <dbReference type="EMBL" id="TEB28944.1"/>
    </source>
</evidence>
<evidence type="ECO:0000256" key="1">
    <source>
        <dbReference type="SAM" id="Phobius"/>
    </source>
</evidence>
<accession>A0A4Y7T4R4</accession>
<organism evidence="2 3">
    <name type="scientific">Coprinellus micaceus</name>
    <name type="common">Glistening ink-cap mushroom</name>
    <name type="synonym">Coprinus micaceus</name>
    <dbReference type="NCBI Taxonomy" id="71717"/>
    <lineage>
        <taxon>Eukaryota</taxon>
        <taxon>Fungi</taxon>
        <taxon>Dikarya</taxon>
        <taxon>Basidiomycota</taxon>
        <taxon>Agaricomycotina</taxon>
        <taxon>Agaricomycetes</taxon>
        <taxon>Agaricomycetidae</taxon>
        <taxon>Agaricales</taxon>
        <taxon>Agaricineae</taxon>
        <taxon>Psathyrellaceae</taxon>
        <taxon>Coprinellus</taxon>
    </lineage>
</organism>
<name>A0A4Y7T4R4_COPMI</name>
<feature type="transmembrane region" description="Helical" evidence="1">
    <location>
        <begin position="58"/>
        <end position="78"/>
    </location>
</feature>
<sequence>MAAVLARNIGAKLPLARAVDPEVARDPVTGEAVQLMTSGDHRIPGKHLAPRISNLTPWPYIAIALITTISLVALGYAIHNCYRRTRTRSAGVGLQRISLIKRRKFLPAFPERDSRSPTGTCSFPVNPASHSQEISEGDSNLPLHSAIALPSSCHIPYTPTSVSLAPLDGRRDNRSKTQVKATPWCKARPVIAGLKKREG</sequence>
<keyword evidence="1" id="KW-0472">Membrane</keyword>
<comment type="caution">
    <text evidence="2">The sequence shown here is derived from an EMBL/GenBank/DDBJ whole genome shotgun (WGS) entry which is preliminary data.</text>
</comment>
<reference evidence="2 3" key="1">
    <citation type="journal article" date="2019" name="Nat. Ecol. Evol.">
        <title>Megaphylogeny resolves global patterns of mushroom evolution.</title>
        <authorList>
            <person name="Varga T."/>
            <person name="Krizsan K."/>
            <person name="Foldi C."/>
            <person name="Dima B."/>
            <person name="Sanchez-Garcia M."/>
            <person name="Sanchez-Ramirez S."/>
            <person name="Szollosi G.J."/>
            <person name="Szarkandi J.G."/>
            <person name="Papp V."/>
            <person name="Albert L."/>
            <person name="Andreopoulos W."/>
            <person name="Angelini C."/>
            <person name="Antonin V."/>
            <person name="Barry K.W."/>
            <person name="Bougher N.L."/>
            <person name="Buchanan P."/>
            <person name="Buyck B."/>
            <person name="Bense V."/>
            <person name="Catcheside P."/>
            <person name="Chovatia M."/>
            <person name="Cooper J."/>
            <person name="Damon W."/>
            <person name="Desjardin D."/>
            <person name="Finy P."/>
            <person name="Geml J."/>
            <person name="Haridas S."/>
            <person name="Hughes K."/>
            <person name="Justo A."/>
            <person name="Karasinski D."/>
            <person name="Kautmanova I."/>
            <person name="Kiss B."/>
            <person name="Kocsube S."/>
            <person name="Kotiranta H."/>
            <person name="LaButti K.M."/>
            <person name="Lechner B.E."/>
            <person name="Liimatainen K."/>
            <person name="Lipzen A."/>
            <person name="Lukacs Z."/>
            <person name="Mihaltcheva S."/>
            <person name="Morgado L.N."/>
            <person name="Niskanen T."/>
            <person name="Noordeloos M.E."/>
            <person name="Ohm R.A."/>
            <person name="Ortiz-Santana B."/>
            <person name="Ovrebo C."/>
            <person name="Racz N."/>
            <person name="Riley R."/>
            <person name="Savchenko A."/>
            <person name="Shiryaev A."/>
            <person name="Soop K."/>
            <person name="Spirin V."/>
            <person name="Szebenyi C."/>
            <person name="Tomsovsky M."/>
            <person name="Tulloss R.E."/>
            <person name="Uehling J."/>
            <person name="Grigoriev I.V."/>
            <person name="Vagvolgyi C."/>
            <person name="Papp T."/>
            <person name="Martin F.M."/>
            <person name="Miettinen O."/>
            <person name="Hibbett D.S."/>
            <person name="Nagy L.G."/>
        </authorList>
    </citation>
    <scope>NUCLEOTIDE SEQUENCE [LARGE SCALE GENOMIC DNA]</scope>
    <source>
        <strain evidence="2 3">FP101781</strain>
    </source>
</reference>
<keyword evidence="1" id="KW-1133">Transmembrane helix</keyword>
<gene>
    <name evidence="2" type="ORF">FA13DRAFT_1735068</name>
</gene>